<keyword evidence="2" id="KW-1185">Reference proteome</keyword>
<proteinExistence type="predicted"/>
<dbReference type="OrthoDB" id="8060926at2759"/>
<name>E9GRI4_DAPPU</name>
<protein>
    <submittedName>
        <fullName evidence="1">Uncharacterized protein</fullName>
    </submittedName>
</protein>
<organism evidence="1 2">
    <name type="scientific">Daphnia pulex</name>
    <name type="common">Water flea</name>
    <dbReference type="NCBI Taxonomy" id="6669"/>
    <lineage>
        <taxon>Eukaryota</taxon>
        <taxon>Metazoa</taxon>
        <taxon>Ecdysozoa</taxon>
        <taxon>Arthropoda</taxon>
        <taxon>Crustacea</taxon>
        <taxon>Branchiopoda</taxon>
        <taxon>Diplostraca</taxon>
        <taxon>Cladocera</taxon>
        <taxon>Anomopoda</taxon>
        <taxon>Daphniidae</taxon>
        <taxon>Daphnia</taxon>
    </lineage>
</organism>
<evidence type="ECO:0000313" key="1">
    <source>
        <dbReference type="EMBL" id="EFX77908.1"/>
    </source>
</evidence>
<gene>
    <name evidence="1" type="ORF">DAPPUDRAFT_105696</name>
</gene>
<dbReference type="InParanoid" id="E9GRI4"/>
<reference evidence="1 2" key="1">
    <citation type="journal article" date="2011" name="Science">
        <title>The ecoresponsive genome of Daphnia pulex.</title>
        <authorList>
            <person name="Colbourne J.K."/>
            <person name="Pfrender M.E."/>
            <person name="Gilbert D."/>
            <person name="Thomas W.K."/>
            <person name="Tucker A."/>
            <person name="Oakley T.H."/>
            <person name="Tokishita S."/>
            <person name="Aerts A."/>
            <person name="Arnold G.J."/>
            <person name="Basu M.K."/>
            <person name="Bauer D.J."/>
            <person name="Caceres C.E."/>
            <person name="Carmel L."/>
            <person name="Casola C."/>
            <person name="Choi J.H."/>
            <person name="Detter J.C."/>
            <person name="Dong Q."/>
            <person name="Dusheyko S."/>
            <person name="Eads B.D."/>
            <person name="Frohlich T."/>
            <person name="Geiler-Samerotte K.A."/>
            <person name="Gerlach D."/>
            <person name="Hatcher P."/>
            <person name="Jogdeo S."/>
            <person name="Krijgsveld J."/>
            <person name="Kriventseva E.V."/>
            <person name="Kultz D."/>
            <person name="Laforsch C."/>
            <person name="Lindquist E."/>
            <person name="Lopez J."/>
            <person name="Manak J.R."/>
            <person name="Muller J."/>
            <person name="Pangilinan J."/>
            <person name="Patwardhan R.P."/>
            <person name="Pitluck S."/>
            <person name="Pritham E.J."/>
            <person name="Rechtsteiner A."/>
            <person name="Rho M."/>
            <person name="Rogozin I.B."/>
            <person name="Sakarya O."/>
            <person name="Salamov A."/>
            <person name="Schaack S."/>
            <person name="Shapiro H."/>
            <person name="Shiga Y."/>
            <person name="Skalitzky C."/>
            <person name="Smith Z."/>
            <person name="Souvorov A."/>
            <person name="Sung W."/>
            <person name="Tang Z."/>
            <person name="Tsuchiya D."/>
            <person name="Tu H."/>
            <person name="Vos H."/>
            <person name="Wang M."/>
            <person name="Wolf Y.I."/>
            <person name="Yamagata H."/>
            <person name="Yamada T."/>
            <person name="Ye Y."/>
            <person name="Shaw J.R."/>
            <person name="Andrews J."/>
            <person name="Crease T.J."/>
            <person name="Tang H."/>
            <person name="Lucas S.M."/>
            <person name="Robertson H.M."/>
            <person name="Bork P."/>
            <person name="Koonin E.V."/>
            <person name="Zdobnov E.M."/>
            <person name="Grigoriev I.V."/>
            <person name="Lynch M."/>
            <person name="Boore J.L."/>
        </authorList>
    </citation>
    <scope>NUCLEOTIDE SEQUENCE [LARGE SCALE GENOMIC DNA]</scope>
</reference>
<dbReference type="EMBL" id="GL732560">
    <property type="protein sequence ID" value="EFX77908.1"/>
    <property type="molecule type" value="Genomic_DNA"/>
</dbReference>
<dbReference type="HOGENOM" id="CLU_863992_0_0_1"/>
<evidence type="ECO:0000313" key="2">
    <source>
        <dbReference type="Proteomes" id="UP000000305"/>
    </source>
</evidence>
<sequence>MSDLLNHYFYALEGKKIVLQQNILVHFGDEVKTFIHSTIGVGKIVFKSTVSIDQALSTNFGKSKKILVKIRDAASILRNLIFKLTRKALPMKLSVNDILEVDVRIPPLVQEFFECLINGLTKISERKKIRIKSLAEDAIFPVTNGRSKPAKHLLLSLVMKSVTGSRKKHLLMSTNEAKLNSGVAFDNYDRYVETLMGKDTLHDTVGIGYQDEMESVLEDPDVNAVGPSVELLSVPEVQSGRKSVRRRRAFCETAELNVSPTSMSAVVETLNISKRIAECEQKYISVNYDLAIAIIALTIQSEESPKFDKLFVQLIPHRTLFL</sequence>
<dbReference type="PhylomeDB" id="E9GRI4"/>
<dbReference type="KEGG" id="dpx:DAPPUDRAFT_105696"/>
<dbReference type="Proteomes" id="UP000000305">
    <property type="component" value="Unassembled WGS sequence"/>
</dbReference>
<accession>E9GRI4</accession>
<dbReference type="AlphaFoldDB" id="E9GRI4"/>